<accession>A0A165S8Z2</accession>
<evidence type="ECO:0000313" key="2">
    <source>
        <dbReference type="Proteomes" id="UP000076761"/>
    </source>
</evidence>
<gene>
    <name evidence="1" type="ORF">NEOLEDRAFT_1242206</name>
</gene>
<sequence length="359" mass="40835">MAQSWQLINIDKRNARKHYSPFPPETGSGDWLLYRLLPAIPSSHLEKVHEQKCAHAKNTVYSQAGLGRLSIPVELLDLIFEAFDDANDMACLSIANTTLWTVGYKHFWKGMKRCATEWEGSRILYVEFFALDTPAGLLTPGELEEASNVGGTGKLEDKSAVCLYRWAQVKFDQQSTRPRPDSLFFKSPDGKFELRQGQVGARGRDGPHPKLPAIRLSWGMYGQNLRDWVLYDLLMKPVYQYDDRWILCNLSKREFVHKPVIRIASDTALHYGDILLYQTYWGPKLDEVVSNDGSHAGGHRGPWAGGRFAIMTLHEFEERLKMLGHWVDMTEVVVKELTELYQAKHGGQTGPEEALQQVN</sequence>
<organism evidence="1 2">
    <name type="scientific">Neolentinus lepideus HHB14362 ss-1</name>
    <dbReference type="NCBI Taxonomy" id="1314782"/>
    <lineage>
        <taxon>Eukaryota</taxon>
        <taxon>Fungi</taxon>
        <taxon>Dikarya</taxon>
        <taxon>Basidiomycota</taxon>
        <taxon>Agaricomycotina</taxon>
        <taxon>Agaricomycetes</taxon>
        <taxon>Gloeophyllales</taxon>
        <taxon>Gloeophyllaceae</taxon>
        <taxon>Neolentinus</taxon>
    </lineage>
</organism>
<evidence type="ECO:0000313" key="1">
    <source>
        <dbReference type="EMBL" id="KZT24822.1"/>
    </source>
</evidence>
<keyword evidence="2" id="KW-1185">Reference proteome</keyword>
<dbReference type="OrthoDB" id="2588098at2759"/>
<dbReference type="AlphaFoldDB" id="A0A165S8Z2"/>
<protein>
    <submittedName>
        <fullName evidence="1">Uncharacterized protein</fullName>
    </submittedName>
</protein>
<reference evidence="1 2" key="1">
    <citation type="journal article" date="2016" name="Mol. Biol. Evol.">
        <title>Comparative Genomics of Early-Diverging Mushroom-Forming Fungi Provides Insights into the Origins of Lignocellulose Decay Capabilities.</title>
        <authorList>
            <person name="Nagy L.G."/>
            <person name="Riley R."/>
            <person name="Tritt A."/>
            <person name="Adam C."/>
            <person name="Daum C."/>
            <person name="Floudas D."/>
            <person name="Sun H."/>
            <person name="Yadav J.S."/>
            <person name="Pangilinan J."/>
            <person name="Larsson K.H."/>
            <person name="Matsuura K."/>
            <person name="Barry K."/>
            <person name="Labutti K."/>
            <person name="Kuo R."/>
            <person name="Ohm R.A."/>
            <person name="Bhattacharya S.S."/>
            <person name="Shirouzu T."/>
            <person name="Yoshinaga Y."/>
            <person name="Martin F.M."/>
            <person name="Grigoriev I.V."/>
            <person name="Hibbett D.S."/>
        </authorList>
    </citation>
    <scope>NUCLEOTIDE SEQUENCE [LARGE SCALE GENOMIC DNA]</scope>
    <source>
        <strain evidence="1 2">HHB14362 ss-1</strain>
    </source>
</reference>
<dbReference type="EMBL" id="KV425575">
    <property type="protein sequence ID" value="KZT24822.1"/>
    <property type="molecule type" value="Genomic_DNA"/>
</dbReference>
<proteinExistence type="predicted"/>
<dbReference type="Proteomes" id="UP000076761">
    <property type="component" value="Unassembled WGS sequence"/>
</dbReference>
<dbReference type="InParanoid" id="A0A165S8Z2"/>
<name>A0A165S8Z2_9AGAM</name>